<keyword evidence="3" id="KW-0456">Lyase</keyword>
<dbReference type="InterPro" id="IPR000634">
    <property type="entry name" value="Ser/Thr_deHydtase_PyrdxlP-BS"/>
</dbReference>
<dbReference type="InterPro" id="IPR001926">
    <property type="entry name" value="TrpB-like_PALP"/>
</dbReference>
<dbReference type="PANTHER" id="PTHR48078">
    <property type="entry name" value="THREONINE DEHYDRATASE, MITOCHONDRIAL-RELATED"/>
    <property type="match status" value="1"/>
</dbReference>
<name>A0A918XYH9_9PROT</name>
<dbReference type="CDD" id="cd01563">
    <property type="entry name" value="Thr-synth_1"/>
    <property type="match status" value="1"/>
</dbReference>
<dbReference type="GO" id="GO:0006565">
    <property type="term" value="P:L-serine catabolic process"/>
    <property type="evidence" value="ECO:0007669"/>
    <property type="project" value="TreeGrafter"/>
</dbReference>
<sequence>MVEYVSQDGLHRYPVDTPIWRCPATGQPVDLTPGDGLDPGDIVASDFSLWRYGKAIRVPAEGRVSLGEGLTPLVETALGGGRPRIKCEYLAPSGSFKDRGMAVLVSYLKAHGVTEVMLDSSGNAAASLACYAAAGGLQARLMVPGYTSPAKVAQIRVYGAEVELVPGTRQDCAAAALKLAEDGLFYASHNWQPFFVEGTKTLAFEIWEQYGFAVPDNVVIPVGYGSNLMGCHLGFAELLKRGAIARVPRLFAAQPANCAALHAAFAAGGAVAIEAKPTVAEGIANSKLVRVPENLAALRETGGGTVAVAEEAILPAMHALARRGFFVEPSSAVAGAGYRALVADGTIAADQETVIVLTGNGLKSADALVG</sequence>
<dbReference type="GO" id="GO:0009097">
    <property type="term" value="P:isoleucine biosynthetic process"/>
    <property type="evidence" value="ECO:0007669"/>
    <property type="project" value="TreeGrafter"/>
</dbReference>
<dbReference type="InterPro" id="IPR050147">
    <property type="entry name" value="Ser/Thr_Dehydratase"/>
</dbReference>
<protein>
    <submittedName>
        <fullName evidence="5">Threonine synthase</fullName>
    </submittedName>
</protein>
<dbReference type="Proteomes" id="UP000630353">
    <property type="component" value="Unassembled WGS sequence"/>
</dbReference>
<evidence type="ECO:0000256" key="3">
    <source>
        <dbReference type="ARBA" id="ARBA00023239"/>
    </source>
</evidence>
<dbReference type="Gene3D" id="3.40.50.1100">
    <property type="match status" value="2"/>
</dbReference>
<evidence type="ECO:0000313" key="6">
    <source>
        <dbReference type="Proteomes" id="UP000630353"/>
    </source>
</evidence>
<comment type="caution">
    <text evidence="5">The sequence shown here is derived from an EMBL/GenBank/DDBJ whole genome shotgun (WGS) entry which is preliminary data.</text>
</comment>
<reference evidence="5" key="1">
    <citation type="journal article" date="2014" name="Int. J. Syst. Evol. Microbiol.">
        <title>Complete genome sequence of Corynebacterium casei LMG S-19264T (=DSM 44701T), isolated from a smear-ripened cheese.</title>
        <authorList>
            <consortium name="US DOE Joint Genome Institute (JGI-PGF)"/>
            <person name="Walter F."/>
            <person name="Albersmeier A."/>
            <person name="Kalinowski J."/>
            <person name="Ruckert C."/>
        </authorList>
    </citation>
    <scope>NUCLEOTIDE SEQUENCE</scope>
    <source>
        <strain evidence="5">KCTC 42651</strain>
    </source>
</reference>
<dbReference type="PANTHER" id="PTHR48078:SF6">
    <property type="entry name" value="L-THREONINE DEHYDRATASE CATABOLIC TDCB"/>
    <property type="match status" value="1"/>
</dbReference>
<gene>
    <name evidence="5" type="ORF">GCM10017083_53640</name>
</gene>
<proteinExistence type="predicted"/>
<evidence type="ECO:0000313" key="5">
    <source>
        <dbReference type="EMBL" id="GHD63417.1"/>
    </source>
</evidence>
<dbReference type="InterPro" id="IPR036052">
    <property type="entry name" value="TrpB-like_PALP_sf"/>
</dbReference>
<keyword evidence="6" id="KW-1185">Reference proteome</keyword>
<evidence type="ECO:0000256" key="1">
    <source>
        <dbReference type="ARBA" id="ARBA00001933"/>
    </source>
</evidence>
<dbReference type="PROSITE" id="PS00165">
    <property type="entry name" value="DEHYDRATASE_SER_THR"/>
    <property type="match status" value="1"/>
</dbReference>
<dbReference type="SUPFAM" id="SSF53686">
    <property type="entry name" value="Tryptophan synthase beta subunit-like PLP-dependent enzymes"/>
    <property type="match status" value="1"/>
</dbReference>
<comment type="cofactor">
    <cofactor evidence="1">
        <name>pyridoxal 5'-phosphate</name>
        <dbReference type="ChEBI" id="CHEBI:597326"/>
    </cofactor>
</comment>
<keyword evidence="2" id="KW-0663">Pyridoxal phosphate</keyword>
<dbReference type="Pfam" id="PF00291">
    <property type="entry name" value="PALP"/>
    <property type="match status" value="1"/>
</dbReference>
<dbReference type="RefSeq" id="WP_189995569.1">
    <property type="nucleotide sequence ID" value="NZ_BMZS01000016.1"/>
</dbReference>
<evidence type="ECO:0000259" key="4">
    <source>
        <dbReference type="Pfam" id="PF00291"/>
    </source>
</evidence>
<dbReference type="AlphaFoldDB" id="A0A918XYH9"/>
<reference evidence="5" key="2">
    <citation type="submission" date="2020-09" db="EMBL/GenBank/DDBJ databases">
        <authorList>
            <person name="Sun Q."/>
            <person name="Kim S."/>
        </authorList>
    </citation>
    <scope>NUCLEOTIDE SEQUENCE</scope>
    <source>
        <strain evidence="5">KCTC 42651</strain>
    </source>
</reference>
<dbReference type="EMBL" id="BMZS01000016">
    <property type="protein sequence ID" value="GHD63417.1"/>
    <property type="molecule type" value="Genomic_DNA"/>
</dbReference>
<accession>A0A918XYH9</accession>
<dbReference type="GO" id="GO:0006567">
    <property type="term" value="P:L-threonine catabolic process"/>
    <property type="evidence" value="ECO:0007669"/>
    <property type="project" value="TreeGrafter"/>
</dbReference>
<dbReference type="GO" id="GO:0004794">
    <property type="term" value="F:threonine deaminase activity"/>
    <property type="evidence" value="ECO:0007669"/>
    <property type="project" value="TreeGrafter"/>
</dbReference>
<evidence type="ECO:0000256" key="2">
    <source>
        <dbReference type="ARBA" id="ARBA00022898"/>
    </source>
</evidence>
<organism evidence="5 6">
    <name type="scientific">Thalassobaculum fulvum</name>
    <dbReference type="NCBI Taxonomy" id="1633335"/>
    <lineage>
        <taxon>Bacteria</taxon>
        <taxon>Pseudomonadati</taxon>
        <taxon>Pseudomonadota</taxon>
        <taxon>Alphaproteobacteria</taxon>
        <taxon>Rhodospirillales</taxon>
        <taxon>Thalassobaculaceae</taxon>
        <taxon>Thalassobaculum</taxon>
    </lineage>
</organism>
<dbReference type="FunFam" id="3.40.50.1100:FF:000055">
    <property type="entry name" value="Threonine synthase"/>
    <property type="match status" value="1"/>
</dbReference>
<dbReference type="GO" id="GO:0030170">
    <property type="term" value="F:pyridoxal phosphate binding"/>
    <property type="evidence" value="ECO:0007669"/>
    <property type="project" value="InterPro"/>
</dbReference>
<dbReference type="GO" id="GO:0003941">
    <property type="term" value="F:L-serine ammonia-lyase activity"/>
    <property type="evidence" value="ECO:0007669"/>
    <property type="project" value="TreeGrafter"/>
</dbReference>
<feature type="domain" description="Tryptophan synthase beta chain-like PALP" evidence="4">
    <location>
        <begin position="64"/>
        <end position="359"/>
    </location>
</feature>